<keyword evidence="3" id="KW-1003">Cell membrane</keyword>
<accession>A0A543NIE8</accession>
<dbReference type="InterPro" id="IPR050809">
    <property type="entry name" value="UgpAE/MalFG_permease"/>
</dbReference>
<gene>
    <name evidence="10" type="ORF">FHX37_1521</name>
</gene>
<evidence type="ECO:0000259" key="9">
    <source>
        <dbReference type="PROSITE" id="PS50928"/>
    </source>
</evidence>
<keyword evidence="11" id="KW-1185">Reference proteome</keyword>
<dbReference type="GO" id="GO:0005886">
    <property type="term" value="C:plasma membrane"/>
    <property type="evidence" value="ECO:0007669"/>
    <property type="project" value="UniProtKB-SubCell"/>
</dbReference>
<feature type="transmembrane region" description="Helical" evidence="7">
    <location>
        <begin position="302"/>
        <end position="323"/>
    </location>
</feature>
<dbReference type="PANTHER" id="PTHR43227">
    <property type="entry name" value="BLL4140 PROTEIN"/>
    <property type="match status" value="1"/>
</dbReference>
<feature type="transmembrane region" description="Helical" evidence="7">
    <location>
        <begin position="147"/>
        <end position="167"/>
    </location>
</feature>
<dbReference type="PROSITE" id="PS50928">
    <property type="entry name" value="ABC_TM1"/>
    <property type="match status" value="1"/>
</dbReference>
<keyword evidence="5 7" id="KW-1133">Transmembrane helix</keyword>
<dbReference type="AlphaFoldDB" id="A0A543NIE8"/>
<evidence type="ECO:0000313" key="11">
    <source>
        <dbReference type="Proteomes" id="UP000317422"/>
    </source>
</evidence>
<feature type="transmembrane region" description="Helical" evidence="7">
    <location>
        <begin position="110"/>
        <end position="135"/>
    </location>
</feature>
<feature type="domain" description="ABC transmembrane type-1" evidence="9">
    <location>
        <begin position="110"/>
        <end position="323"/>
    </location>
</feature>
<evidence type="ECO:0000256" key="5">
    <source>
        <dbReference type="ARBA" id="ARBA00022989"/>
    </source>
</evidence>
<name>A0A543NIE8_9ACTN</name>
<evidence type="ECO:0000256" key="4">
    <source>
        <dbReference type="ARBA" id="ARBA00022692"/>
    </source>
</evidence>
<evidence type="ECO:0000256" key="7">
    <source>
        <dbReference type="RuleBase" id="RU363032"/>
    </source>
</evidence>
<dbReference type="SUPFAM" id="SSF161098">
    <property type="entry name" value="MetI-like"/>
    <property type="match status" value="1"/>
</dbReference>
<dbReference type="Gene3D" id="1.10.3720.10">
    <property type="entry name" value="MetI-like"/>
    <property type="match status" value="1"/>
</dbReference>
<protein>
    <submittedName>
        <fullName evidence="10">Arabinogalactan oligomer/maltooligosaccharide transport system permease protein</fullName>
    </submittedName>
</protein>
<dbReference type="InterPro" id="IPR000515">
    <property type="entry name" value="MetI-like"/>
</dbReference>
<dbReference type="EMBL" id="VFQC01000001">
    <property type="protein sequence ID" value="TQN31613.1"/>
    <property type="molecule type" value="Genomic_DNA"/>
</dbReference>
<dbReference type="CDD" id="cd06261">
    <property type="entry name" value="TM_PBP2"/>
    <property type="match status" value="1"/>
</dbReference>
<evidence type="ECO:0000256" key="1">
    <source>
        <dbReference type="ARBA" id="ARBA00004651"/>
    </source>
</evidence>
<comment type="caution">
    <text evidence="10">The sequence shown here is derived from an EMBL/GenBank/DDBJ whole genome shotgun (WGS) entry which is preliminary data.</text>
</comment>
<sequence>MATLRSENSRSHVPLPPGGRYRNGSGGRVRDFLSSHFYAWTMAAPVVIVMAVLIGYPLARGFYLSLTNATEANVARDIGMNDIPASYDFVGADNYLAILTGEVGDFWPRLAWTVVWTVVCVVAHYGLGMALAILLNRPIRGRTAYRVLMVLPWAVPPFVSAFIWRYLYNHEYGVINAALENVGLAPVAWLNDPTVAKLSVIVVNVWLGVPFMMLALLGGLQSIPREYYEAARVDGASSLQRFFHITLPGLRPVSAPVVLLGTIWTFNQFPVIYLVTGGGPGDSTELLVTYAFRMAFQGIRDYGGSAAYGILILALLMVMAFVYQRSLWRGGQAW</sequence>
<keyword evidence="2 7" id="KW-0813">Transport</keyword>
<evidence type="ECO:0000256" key="8">
    <source>
        <dbReference type="SAM" id="MobiDB-lite"/>
    </source>
</evidence>
<evidence type="ECO:0000313" key="10">
    <source>
        <dbReference type="EMBL" id="TQN31613.1"/>
    </source>
</evidence>
<dbReference type="Pfam" id="PF00528">
    <property type="entry name" value="BPD_transp_1"/>
    <property type="match status" value="1"/>
</dbReference>
<proteinExistence type="inferred from homology"/>
<evidence type="ECO:0000256" key="3">
    <source>
        <dbReference type="ARBA" id="ARBA00022475"/>
    </source>
</evidence>
<feature type="transmembrane region" description="Helical" evidence="7">
    <location>
        <begin position="198"/>
        <end position="217"/>
    </location>
</feature>
<evidence type="ECO:0000256" key="2">
    <source>
        <dbReference type="ARBA" id="ARBA00022448"/>
    </source>
</evidence>
<feature type="region of interest" description="Disordered" evidence="8">
    <location>
        <begin position="1"/>
        <end position="22"/>
    </location>
</feature>
<evidence type="ECO:0000256" key="6">
    <source>
        <dbReference type="ARBA" id="ARBA00023136"/>
    </source>
</evidence>
<keyword evidence="6 7" id="KW-0472">Membrane</keyword>
<dbReference type="InterPro" id="IPR035906">
    <property type="entry name" value="MetI-like_sf"/>
</dbReference>
<dbReference type="Proteomes" id="UP000317422">
    <property type="component" value="Unassembled WGS sequence"/>
</dbReference>
<organism evidence="10 11">
    <name type="scientific">Haloactinospora alba</name>
    <dbReference type="NCBI Taxonomy" id="405555"/>
    <lineage>
        <taxon>Bacteria</taxon>
        <taxon>Bacillati</taxon>
        <taxon>Actinomycetota</taxon>
        <taxon>Actinomycetes</taxon>
        <taxon>Streptosporangiales</taxon>
        <taxon>Nocardiopsidaceae</taxon>
        <taxon>Haloactinospora</taxon>
    </lineage>
</organism>
<reference evidence="10 11" key="1">
    <citation type="submission" date="2019-06" db="EMBL/GenBank/DDBJ databases">
        <title>Sequencing the genomes of 1000 actinobacteria strains.</title>
        <authorList>
            <person name="Klenk H.-P."/>
        </authorList>
    </citation>
    <scope>NUCLEOTIDE SEQUENCE [LARGE SCALE GENOMIC DNA]</scope>
    <source>
        <strain evidence="10 11">DSM 45015</strain>
    </source>
</reference>
<comment type="subcellular location">
    <subcellularLocation>
        <location evidence="1 7">Cell membrane</location>
        <topology evidence="1 7">Multi-pass membrane protein</topology>
    </subcellularLocation>
</comment>
<comment type="similarity">
    <text evidence="7">Belongs to the binding-protein-dependent transport system permease family.</text>
</comment>
<feature type="transmembrane region" description="Helical" evidence="7">
    <location>
        <begin position="37"/>
        <end position="59"/>
    </location>
</feature>
<dbReference type="GO" id="GO:0055085">
    <property type="term" value="P:transmembrane transport"/>
    <property type="evidence" value="ECO:0007669"/>
    <property type="project" value="InterPro"/>
</dbReference>
<keyword evidence="4 7" id="KW-0812">Transmembrane</keyword>
<dbReference type="PANTHER" id="PTHR43227:SF7">
    <property type="entry name" value="ARABINOOLIGOSACCHARIDES TRANSPORT SYSTEM PERMEASE PROTEIN ARAP"/>
    <property type="match status" value="1"/>
</dbReference>